<accession>A0ABV5HJL6</accession>
<name>A0ABV5HJL6_9VIBR</name>
<dbReference type="PANTHER" id="PTHR47307">
    <property type="entry name" value="GLUTATHIONE-REGULATED POTASSIUM-EFFLUX SYSTEM ANCILLARY PROTEIN KEFG"/>
    <property type="match status" value="1"/>
</dbReference>
<evidence type="ECO:0000313" key="4">
    <source>
        <dbReference type="Proteomes" id="UP001589645"/>
    </source>
</evidence>
<dbReference type="SUPFAM" id="SSF52218">
    <property type="entry name" value="Flavoproteins"/>
    <property type="match status" value="1"/>
</dbReference>
<dbReference type="EMBL" id="JBHMEP010000001">
    <property type="protein sequence ID" value="MFB9134393.1"/>
    <property type="molecule type" value="Genomic_DNA"/>
</dbReference>
<dbReference type="InterPro" id="IPR029039">
    <property type="entry name" value="Flavoprotein-like_sf"/>
</dbReference>
<reference evidence="3 4" key="1">
    <citation type="submission" date="2024-09" db="EMBL/GenBank/DDBJ databases">
        <authorList>
            <person name="Sun Q."/>
            <person name="Mori K."/>
        </authorList>
    </citation>
    <scope>NUCLEOTIDE SEQUENCE [LARGE SCALE GENOMIC DNA]</scope>
    <source>
        <strain evidence="3 4">CECT 8064</strain>
    </source>
</reference>
<dbReference type="Proteomes" id="UP001589645">
    <property type="component" value="Unassembled WGS sequence"/>
</dbReference>
<keyword evidence="4" id="KW-1185">Reference proteome</keyword>
<evidence type="ECO:0000259" key="2">
    <source>
        <dbReference type="Pfam" id="PF02525"/>
    </source>
</evidence>
<dbReference type="Pfam" id="PF02525">
    <property type="entry name" value="Flavodoxin_2"/>
    <property type="match status" value="1"/>
</dbReference>
<evidence type="ECO:0000256" key="1">
    <source>
        <dbReference type="ARBA" id="ARBA00023002"/>
    </source>
</evidence>
<protein>
    <submittedName>
        <fullName evidence="3">NAD(P)H-dependent oxidoreductase</fullName>
    </submittedName>
</protein>
<sequence length="207" mass="24152">MKNKKVLVLYAHPSQHRSEVNTPMIRAVKAMANVTVVDLYYEYPNFDIDIDLEQQRLLEHDVIVFQFPLYWYSTPSLLKEWQDLVLEYGFAYGQDGRALQGKLLLCALTAGGKEQTYGDKGYNHFTIRQMLYPIEQMACMTKMRYLPPFALFDARKAYQDQSVHQHVDTYRELLQALIDDRLDIEQAAQLDKLTHHVEHLILPSEAL</sequence>
<evidence type="ECO:0000313" key="3">
    <source>
        <dbReference type="EMBL" id="MFB9134393.1"/>
    </source>
</evidence>
<dbReference type="PANTHER" id="PTHR47307:SF1">
    <property type="entry name" value="GLUTATHIONE-REGULATED POTASSIUM-EFFLUX SYSTEM ANCILLARY PROTEIN KEFG"/>
    <property type="match status" value="1"/>
</dbReference>
<comment type="caution">
    <text evidence="3">The sequence shown here is derived from an EMBL/GenBank/DDBJ whole genome shotgun (WGS) entry which is preliminary data.</text>
</comment>
<proteinExistence type="predicted"/>
<keyword evidence="1" id="KW-0560">Oxidoreductase</keyword>
<dbReference type="RefSeq" id="WP_390190274.1">
    <property type="nucleotide sequence ID" value="NZ_JBHMEP010000001.1"/>
</dbReference>
<dbReference type="Gene3D" id="3.40.50.360">
    <property type="match status" value="1"/>
</dbReference>
<organism evidence="3 4">
    <name type="scientific">Vibrio olivae</name>
    <dbReference type="NCBI Taxonomy" id="1243002"/>
    <lineage>
        <taxon>Bacteria</taxon>
        <taxon>Pseudomonadati</taxon>
        <taxon>Pseudomonadota</taxon>
        <taxon>Gammaproteobacteria</taxon>
        <taxon>Vibrionales</taxon>
        <taxon>Vibrionaceae</taxon>
        <taxon>Vibrio</taxon>
    </lineage>
</organism>
<gene>
    <name evidence="3" type="ORF">ACFFUV_05330</name>
</gene>
<feature type="domain" description="Flavodoxin-like fold" evidence="2">
    <location>
        <begin position="4"/>
        <end position="173"/>
    </location>
</feature>
<dbReference type="InterPro" id="IPR003680">
    <property type="entry name" value="Flavodoxin_fold"/>
</dbReference>
<dbReference type="InterPro" id="IPR046980">
    <property type="entry name" value="KefG/KefF"/>
</dbReference>